<dbReference type="Pfam" id="PF12228">
    <property type="entry name" value="DUF3604"/>
    <property type="match status" value="1"/>
</dbReference>
<sequence length="525" mass="59803">MSFESVANYQLFWGDLHKHMTGPGADRSELDTVLEYAQQHLDVSVVQCYPFKWYRKGREGGIREESVGPDAEFESWWDDIQAVSVRNNNPQEFVTFPAYEWNGNRTRWGDHNVYYKDEGNPLDQAWDLTSLLENASDREALVFPHHTAYDVGNRGKDWDIYEDQLSPVAEIYSSHGSSESIDSPVSMEQNPDTGPRTAGGTYVDGLNQGHHVGVIASNDGPGLPGTWGKGVAGIWATELTRDAVWEALKERRTYGVTGDRITLWWSIDGHPLGSHVTDTVKRQAVVDVDCPLPLDRVELIYNGDVERVYTHQDTSKDEESDCYRLLMEFGWGPTPEYGDFDETEFDWSGTIRARNGTVTEIQPRFRGFGQTYDFTDGECEFDLVTSRDNQSYLLPEGDADRTTQGFIVEVTGSDDTTIVVDVEDERLEIPLESARATNHLFAFENECRNRLIEEFELHDEDINNPDIVYHNSRKVRVSRAYHESSCQASVEFDELPASDDEDYYYVRVAQRNGQYAWGSPIWIDN</sequence>
<evidence type="ECO:0000256" key="1">
    <source>
        <dbReference type="SAM" id="MobiDB-lite"/>
    </source>
</evidence>
<evidence type="ECO:0000313" key="3">
    <source>
        <dbReference type="Proteomes" id="UP001595925"/>
    </source>
</evidence>
<dbReference type="AlphaFoldDB" id="A0ABD5QAR6"/>
<name>A0ABD5QAR6_9EURY</name>
<dbReference type="InterPro" id="IPR022028">
    <property type="entry name" value="DUF3604"/>
</dbReference>
<organism evidence="2 3">
    <name type="scientific">Saliphagus infecundisoli</name>
    <dbReference type="NCBI Taxonomy" id="1849069"/>
    <lineage>
        <taxon>Archaea</taxon>
        <taxon>Methanobacteriati</taxon>
        <taxon>Methanobacteriota</taxon>
        <taxon>Stenosarchaea group</taxon>
        <taxon>Halobacteria</taxon>
        <taxon>Halobacteriales</taxon>
        <taxon>Natrialbaceae</taxon>
        <taxon>Saliphagus</taxon>
    </lineage>
</organism>
<dbReference type="Proteomes" id="UP001595925">
    <property type="component" value="Unassembled WGS sequence"/>
</dbReference>
<dbReference type="RefSeq" id="WP_224829677.1">
    <property type="nucleotide sequence ID" value="NZ_JAIVEF010000024.1"/>
</dbReference>
<dbReference type="Gene3D" id="3.20.20.140">
    <property type="entry name" value="Metal-dependent hydrolases"/>
    <property type="match status" value="1"/>
</dbReference>
<feature type="region of interest" description="Disordered" evidence="1">
    <location>
        <begin position="175"/>
        <end position="200"/>
    </location>
</feature>
<dbReference type="EMBL" id="JBHSJG010000010">
    <property type="protein sequence ID" value="MFC4986846.1"/>
    <property type="molecule type" value="Genomic_DNA"/>
</dbReference>
<evidence type="ECO:0000313" key="2">
    <source>
        <dbReference type="EMBL" id="MFC4986846.1"/>
    </source>
</evidence>
<protein>
    <submittedName>
        <fullName evidence="2">DUF3604 domain-containing protein</fullName>
    </submittedName>
</protein>
<reference evidence="2 3" key="1">
    <citation type="journal article" date="2019" name="Int. J. Syst. Evol. Microbiol.">
        <title>The Global Catalogue of Microorganisms (GCM) 10K type strain sequencing project: providing services to taxonomists for standard genome sequencing and annotation.</title>
        <authorList>
            <consortium name="The Broad Institute Genomics Platform"/>
            <consortium name="The Broad Institute Genome Sequencing Center for Infectious Disease"/>
            <person name="Wu L."/>
            <person name="Ma J."/>
        </authorList>
    </citation>
    <scope>NUCLEOTIDE SEQUENCE [LARGE SCALE GENOMIC DNA]</scope>
    <source>
        <strain evidence="2 3">CGMCC 1.15824</strain>
    </source>
</reference>
<accession>A0ABD5QAR6</accession>
<feature type="compositionally biased region" description="Polar residues" evidence="1">
    <location>
        <begin position="175"/>
        <end position="192"/>
    </location>
</feature>
<gene>
    <name evidence="2" type="ORF">ACFPFO_03470</name>
</gene>
<keyword evidence="3" id="KW-1185">Reference proteome</keyword>
<comment type="caution">
    <text evidence="2">The sequence shown here is derived from an EMBL/GenBank/DDBJ whole genome shotgun (WGS) entry which is preliminary data.</text>
</comment>
<proteinExistence type="predicted"/>